<keyword evidence="1" id="KW-1185">Reference proteome</keyword>
<dbReference type="WBParaSite" id="Hba_03183">
    <property type="protein sequence ID" value="Hba_03183"/>
    <property type="gene ID" value="Hba_03183"/>
</dbReference>
<name>A0A1I7WE20_HETBA</name>
<evidence type="ECO:0000313" key="1">
    <source>
        <dbReference type="Proteomes" id="UP000095283"/>
    </source>
</evidence>
<accession>A0A1I7WE20</accession>
<evidence type="ECO:0000313" key="2">
    <source>
        <dbReference type="WBParaSite" id="Hba_03183"/>
    </source>
</evidence>
<protein>
    <submittedName>
        <fullName evidence="2">Phlebovirus_G2 domain-containing protein</fullName>
    </submittedName>
</protein>
<sequence length="49" mass="5104">MGCDATGLACICSNSNVKPVGSFAFHSSPDIGSTTTFRFYCNLEPIVGS</sequence>
<proteinExistence type="predicted"/>
<reference evidence="2" key="1">
    <citation type="submission" date="2016-11" db="UniProtKB">
        <authorList>
            <consortium name="WormBaseParasite"/>
        </authorList>
    </citation>
    <scope>IDENTIFICATION</scope>
</reference>
<organism evidence="1 2">
    <name type="scientific">Heterorhabditis bacteriophora</name>
    <name type="common">Entomopathogenic nematode worm</name>
    <dbReference type="NCBI Taxonomy" id="37862"/>
    <lineage>
        <taxon>Eukaryota</taxon>
        <taxon>Metazoa</taxon>
        <taxon>Ecdysozoa</taxon>
        <taxon>Nematoda</taxon>
        <taxon>Chromadorea</taxon>
        <taxon>Rhabditida</taxon>
        <taxon>Rhabditina</taxon>
        <taxon>Rhabditomorpha</taxon>
        <taxon>Strongyloidea</taxon>
        <taxon>Heterorhabditidae</taxon>
        <taxon>Heterorhabditis</taxon>
    </lineage>
</organism>
<dbReference type="AlphaFoldDB" id="A0A1I7WE20"/>
<dbReference type="Proteomes" id="UP000095283">
    <property type="component" value="Unplaced"/>
</dbReference>